<evidence type="ECO:0000313" key="2">
    <source>
        <dbReference type="EMBL" id="OTP25536.1"/>
    </source>
</evidence>
<accession>A0A242KWC5</accession>
<proteinExistence type="predicted"/>
<keyword evidence="1" id="KW-0812">Transmembrane</keyword>
<evidence type="ECO:0008006" key="4">
    <source>
        <dbReference type="Google" id="ProtNLM"/>
    </source>
</evidence>
<dbReference type="AlphaFoldDB" id="A0A242KWC5"/>
<keyword evidence="1" id="KW-0472">Membrane</keyword>
<dbReference type="Proteomes" id="UP000195024">
    <property type="component" value="Unassembled WGS sequence"/>
</dbReference>
<dbReference type="EMBL" id="NGMS01000002">
    <property type="protein sequence ID" value="OTP25536.1"/>
    <property type="molecule type" value="Genomic_DNA"/>
</dbReference>
<feature type="transmembrane region" description="Helical" evidence="1">
    <location>
        <begin position="703"/>
        <end position="721"/>
    </location>
</feature>
<feature type="transmembrane region" description="Helical" evidence="1">
    <location>
        <begin position="265"/>
        <end position="285"/>
    </location>
</feature>
<evidence type="ECO:0000256" key="1">
    <source>
        <dbReference type="SAM" id="Phobius"/>
    </source>
</evidence>
<feature type="transmembrane region" description="Helical" evidence="1">
    <location>
        <begin position="628"/>
        <end position="654"/>
    </location>
</feature>
<feature type="transmembrane region" description="Helical" evidence="1">
    <location>
        <begin position="338"/>
        <end position="359"/>
    </location>
</feature>
<sequence>MYFTFRFSLKFGGTTLKKTMILFLSIITILISVAFALNKKSEEDKYYDNIELTSHSTHFFIKDSDISIDDQLSEFASLSKKYNATFIRSDILTENGKTYIYKSGIYSTNYFDQLGIKLASGKIPASNNEFLANYNTEDNNQSGRISNMFSDKKLIFGTLQDFYTKNKMSVNGSYTLISESKDPADILNQISTVFKIPKDELLKATYEQAYGQGTIYLLVLVLSIIIMAIFCLMSAFYPIAKLKEIGVMKLLGFKDIDIWIKLNKIILLIPALFYICTLPIQFFIIPDSNLPYFLELTLVELVIFVLAWVFSLVMLIIIRRYNLSDILKNFFNLKFSLYFSYLLKFFVFVAVVAVIPLLVTELNTLHKDLKAKDLYEQQKHYLTLSKFNYVDDEFQESLQGKGKLDSKLINLYKELDTSADIQYVSVSNINATVFNGAKINTSKFKNIEFDDSDDYLIMSANENYLKRIQFKLPTPSSKIFSETEMTYLVPEYLKKDFEKTEFFVRIQLASLLSDNSFENIEDIPIRFIFYPNNENEIFSENIEMIGNNKTFIKNPIIFCINNNTINTSSMFLKNSPLSNPLRIENTKENKLAISEAIINNSLENNSIQFENILSTGFAQELLISQSSVGIWITILCLTISVSVLASYYIILIILASKRKEMIVSRLLGYTFYDRYRNEIFCFFSIYIFGLIEIVILNRQLLSILAYLLLVSIDIFIIFLMVTRYEKGTLSAGLKGDV</sequence>
<organism evidence="2 3">
    <name type="scientific">Enterococcus mundtii</name>
    <dbReference type="NCBI Taxonomy" id="53346"/>
    <lineage>
        <taxon>Bacteria</taxon>
        <taxon>Bacillati</taxon>
        <taxon>Bacillota</taxon>
        <taxon>Bacilli</taxon>
        <taxon>Lactobacillales</taxon>
        <taxon>Enterococcaceae</taxon>
        <taxon>Enterococcus</taxon>
    </lineage>
</organism>
<feature type="transmembrane region" description="Helical" evidence="1">
    <location>
        <begin position="297"/>
        <end position="318"/>
    </location>
</feature>
<comment type="caution">
    <text evidence="2">The sequence shown here is derived from an EMBL/GenBank/DDBJ whole genome shotgun (WGS) entry which is preliminary data.</text>
</comment>
<gene>
    <name evidence="2" type="ORF">A5802_002689</name>
</gene>
<name>A0A242KWC5_ENTMU</name>
<feature type="transmembrane region" description="Helical" evidence="1">
    <location>
        <begin position="215"/>
        <end position="240"/>
    </location>
</feature>
<feature type="transmembrane region" description="Helical" evidence="1">
    <location>
        <begin position="675"/>
        <end position="697"/>
    </location>
</feature>
<protein>
    <recommendedName>
        <fullName evidence="4">DUF1430 domain-containing protein</fullName>
    </recommendedName>
</protein>
<evidence type="ECO:0000313" key="3">
    <source>
        <dbReference type="Proteomes" id="UP000195024"/>
    </source>
</evidence>
<keyword evidence="1" id="KW-1133">Transmembrane helix</keyword>
<reference evidence="2 3" key="1">
    <citation type="submission" date="2017-05" db="EMBL/GenBank/DDBJ databases">
        <title>The Genome Sequence of Enterococcus mundtii 6B1_DIV0119.</title>
        <authorList>
            <consortium name="The Broad Institute Genomics Platform"/>
            <consortium name="The Broad Institute Genomic Center for Infectious Diseases"/>
            <person name="Earl A."/>
            <person name="Manson A."/>
            <person name="Schwartman J."/>
            <person name="Gilmore M."/>
            <person name="Abouelleil A."/>
            <person name="Cao P."/>
            <person name="Chapman S."/>
            <person name="Cusick C."/>
            <person name="Shea T."/>
            <person name="Young S."/>
            <person name="Neafsey D."/>
            <person name="Nusbaum C."/>
            <person name="Birren B."/>
        </authorList>
    </citation>
    <scope>NUCLEOTIDE SEQUENCE [LARGE SCALE GENOMIC DNA]</scope>
    <source>
        <strain evidence="2 3">6B1_DIV0119</strain>
    </source>
</reference>